<sequence length="225" mass="22588">MRAGTPIVTVGERMPARVAAPAACATATAVAALRRAEREVPVAGAVVLVSGAGMVGLSAAALAADRGATVIVADPDKRRRKLSPRFGASAAIDPRECDALAGALATLGRDEVDIAIEASGSPSAVAAALAAVGIGGAVVLVGSVFPGGTVAVDPERIVRGLVTVAGVHNYTGEDLRDTVSFLRDAWGRHPFEDLVEPVFALADADEALAAAAGGEALRVGLDPRR</sequence>
<keyword evidence="9" id="KW-1185">Reference proteome</keyword>
<keyword evidence="3" id="KW-0479">Metal-binding</keyword>
<keyword evidence="6" id="KW-0520">NAD</keyword>
<dbReference type="InterPro" id="IPR013149">
    <property type="entry name" value="ADH-like_C"/>
</dbReference>
<evidence type="ECO:0000256" key="3">
    <source>
        <dbReference type="ARBA" id="ARBA00022723"/>
    </source>
</evidence>
<protein>
    <recommendedName>
        <fullName evidence="2">alcohol dehydrogenase</fullName>
        <ecNumber evidence="2">1.1.1.1</ecNumber>
    </recommendedName>
</protein>
<dbReference type="OrthoDB" id="9797931at2"/>
<dbReference type="STRING" id="36805.BOH66_04890"/>
<dbReference type="Pfam" id="PF00107">
    <property type="entry name" value="ADH_zinc_N"/>
    <property type="match status" value="1"/>
</dbReference>
<evidence type="ECO:0000256" key="5">
    <source>
        <dbReference type="ARBA" id="ARBA00023002"/>
    </source>
</evidence>
<dbReference type="AlphaFoldDB" id="A0A1P8U6D2"/>
<reference evidence="8 9" key="1">
    <citation type="submission" date="2016-12" db="EMBL/GenBank/DDBJ databases">
        <title>Complete genome sequence of Microbacterium aurum KACC 15219.</title>
        <authorList>
            <person name="Jung Y."/>
            <person name="Shin J.-H."/>
            <person name="Lee Y.-J."/>
            <person name="Yi H."/>
            <person name="Bahn Y.-S."/>
            <person name="Kim J.F."/>
            <person name="Lee D.-W."/>
        </authorList>
    </citation>
    <scope>NUCLEOTIDE SEQUENCE [LARGE SCALE GENOMIC DNA]</scope>
    <source>
        <strain evidence="8 9">KACC 15219</strain>
    </source>
</reference>
<dbReference type="RefSeq" id="WP_076689822.1">
    <property type="nucleotide sequence ID" value="NZ_CP018762.1"/>
</dbReference>
<evidence type="ECO:0000256" key="4">
    <source>
        <dbReference type="ARBA" id="ARBA00022833"/>
    </source>
</evidence>
<dbReference type="GO" id="GO:0005737">
    <property type="term" value="C:cytoplasm"/>
    <property type="evidence" value="ECO:0007669"/>
    <property type="project" value="TreeGrafter"/>
</dbReference>
<dbReference type="Gene3D" id="3.40.50.720">
    <property type="entry name" value="NAD(P)-binding Rossmann-like Domain"/>
    <property type="match status" value="1"/>
</dbReference>
<dbReference type="Proteomes" id="UP000187185">
    <property type="component" value="Chromosome"/>
</dbReference>
<name>A0A1P8U6D2_9MICO</name>
<accession>A0A1P8U6D2</accession>
<dbReference type="EMBL" id="CP018762">
    <property type="protein sequence ID" value="APZ33677.1"/>
    <property type="molecule type" value="Genomic_DNA"/>
</dbReference>
<dbReference type="PANTHER" id="PTHR42940">
    <property type="entry name" value="ALCOHOL DEHYDROGENASE 1-RELATED"/>
    <property type="match status" value="1"/>
</dbReference>
<evidence type="ECO:0000256" key="2">
    <source>
        <dbReference type="ARBA" id="ARBA00013190"/>
    </source>
</evidence>
<dbReference type="GO" id="GO:0046872">
    <property type="term" value="F:metal ion binding"/>
    <property type="evidence" value="ECO:0007669"/>
    <property type="project" value="UniProtKB-KW"/>
</dbReference>
<dbReference type="GO" id="GO:0004022">
    <property type="term" value="F:alcohol dehydrogenase (NAD+) activity"/>
    <property type="evidence" value="ECO:0007669"/>
    <property type="project" value="UniProtKB-EC"/>
</dbReference>
<keyword evidence="5" id="KW-0560">Oxidoreductase</keyword>
<dbReference type="InterPro" id="IPR036291">
    <property type="entry name" value="NAD(P)-bd_dom_sf"/>
</dbReference>
<evidence type="ECO:0000256" key="1">
    <source>
        <dbReference type="ARBA" id="ARBA00001947"/>
    </source>
</evidence>
<proteinExistence type="predicted"/>
<organism evidence="8 9">
    <name type="scientific">Microbacterium aurum</name>
    <dbReference type="NCBI Taxonomy" id="36805"/>
    <lineage>
        <taxon>Bacteria</taxon>
        <taxon>Bacillati</taxon>
        <taxon>Actinomycetota</taxon>
        <taxon>Actinomycetes</taxon>
        <taxon>Micrococcales</taxon>
        <taxon>Microbacteriaceae</taxon>
        <taxon>Microbacterium</taxon>
    </lineage>
</organism>
<comment type="cofactor">
    <cofactor evidence="1">
        <name>Zn(2+)</name>
        <dbReference type="ChEBI" id="CHEBI:29105"/>
    </cofactor>
</comment>
<dbReference type="KEGG" id="maur:BOH66_04890"/>
<evidence type="ECO:0000313" key="9">
    <source>
        <dbReference type="Proteomes" id="UP000187185"/>
    </source>
</evidence>
<evidence type="ECO:0000259" key="7">
    <source>
        <dbReference type="Pfam" id="PF00107"/>
    </source>
</evidence>
<feature type="domain" description="Alcohol dehydrogenase-like C-terminal" evidence="7">
    <location>
        <begin position="55"/>
        <end position="182"/>
    </location>
</feature>
<dbReference type="SUPFAM" id="SSF51735">
    <property type="entry name" value="NAD(P)-binding Rossmann-fold domains"/>
    <property type="match status" value="1"/>
</dbReference>
<dbReference type="EC" id="1.1.1.1" evidence="2"/>
<evidence type="ECO:0000256" key="6">
    <source>
        <dbReference type="ARBA" id="ARBA00023027"/>
    </source>
</evidence>
<dbReference type="Gene3D" id="3.90.180.10">
    <property type="entry name" value="Medium-chain alcohol dehydrogenases, catalytic domain"/>
    <property type="match status" value="1"/>
</dbReference>
<evidence type="ECO:0000313" key="8">
    <source>
        <dbReference type="EMBL" id="APZ33677.1"/>
    </source>
</evidence>
<dbReference type="PANTHER" id="PTHR42940:SF3">
    <property type="entry name" value="ALCOHOL DEHYDROGENASE 1-RELATED"/>
    <property type="match status" value="1"/>
</dbReference>
<keyword evidence="4" id="KW-0862">Zinc</keyword>
<gene>
    <name evidence="8" type="ORF">BOH66_04890</name>
</gene>